<reference evidence="2" key="1">
    <citation type="journal article" date="2019" name="Int. J. Syst. Evol. Microbiol.">
        <title>The Global Catalogue of Microorganisms (GCM) 10K type strain sequencing project: providing services to taxonomists for standard genome sequencing and annotation.</title>
        <authorList>
            <consortium name="The Broad Institute Genomics Platform"/>
            <consortium name="The Broad Institute Genome Sequencing Center for Infectious Disease"/>
            <person name="Wu L."/>
            <person name="Ma J."/>
        </authorList>
    </citation>
    <scope>NUCLEOTIDE SEQUENCE [LARGE SCALE GENOMIC DNA]</scope>
    <source>
        <strain evidence="2">KCTC 52438</strain>
    </source>
</reference>
<dbReference type="RefSeq" id="WP_386719807.1">
    <property type="nucleotide sequence ID" value="NZ_JBHRSZ010000004.1"/>
</dbReference>
<dbReference type="Proteomes" id="UP001595476">
    <property type="component" value="Unassembled WGS sequence"/>
</dbReference>
<organism evidence="1 2">
    <name type="scientific">Litoribrevibacter euphylliae</name>
    <dbReference type="NCBI Taxonomy" id="1834034"/>
    <lineage>
        <taxon>Bacteria</taxon>
        <taxon>Pseudomonadati</taxon>
        <taxon>Pseudomonadota</taxon>
        <taxon>Gammaproteobacteria</taxon>
        <taxon>Oceanospirillales</taxon>
        <taxon>Oceanospirillaceae</taxon>
        <taxon>Litoribrevibacter</taxon>
    </lineage>
</organism>
<name>A0ABV7HFQ3_9GAMM</name>
<dbReference type="EMBL" id="JBHRSZ010000004">
    <property type="protein sequence ID" value="MFC3151300.1"/>
    <property type="molecule type" value="Genomic_DNA"/>
</dbReference>
<keyword evidence="2" id="KW-1185">Reference proteome</keyword>
<gene>
    <name evidence="1" type="ORF">ACFOEK_09710</name>
</gene>
<accession>A0ABV7HFQ3</accession>
<evidence type="ECO:0000313" key="2">
    <source>
        <dbReference type="Proteomes" id="UP001595476"/>
    </source>
</evidence>
<evidence type="ECO:0008006" key="3">
    <source>
        <dbReference type="Google" id="ProtNLM"/>
    </source>
</evidence>
<evidence type="ECO:0000313" key="1">
    <source>
        <dbReference type="EMBL" id="MFC3151300.1"/>
    </source>
</evidence>
<protein>
    <recommendedName>
        <fullName evidence="3">Phage protein</fullName>
    </recommendedName>
</protein>
<sequence length="65" mass="7562">MVISEKFKELEATYIEEVEKKRGGFEPMDNYCWFSVVAGYALARGFTQQESYEFADYMRSKGLAD</sequence>
<proteinExistence type="predicted"/>
<comment type="caution">
    <text evidence="1">The sequence shown here is derived from an EMBL/GenBank/DDBJ whole genome shotgun (WGS) entry which is preliminary data.</text>
</comment>